<dbReference type="SUPFAM" id="SSF55021">
    <property type="entry name" value="ACT-like"/>
    <property type="match status" value="1"/>
</dbReference>
<feature type="domain" description="ACT" evidence="12">
    <location>
        <begin position="340"/>
        <end position="407"/>
    </location>
</feature>
<dbReference type="GO" id="GO:0008977">
    <property type="term" value="F:prephenate dehydrogenase (NAD+) activity"/>
    <property type="evidence" value="ECO:0007669"/>
    <property type="project" value="UniProtKB-EC"/>
</dbReference>
<dbReference type="Pfam" id="PF02153">
    <property type="entry name" value="PDH_N"/>
    <property type="match status" value="1"/>
</dbReference>
<dbReference type="EMBL" id="JBHRWW010000002">
    <property type="protein sequence ID" value="MFC3687477.1"/>
    <property type="molecule type" value="Genomic_DNA"/>
</dbReference>
<dbReference type="InterPro" id="IPR036291">
    <property type="entry name" value="NAD(P)-bd_dom_sf"/>
</dbReference>
<dbReference type="InterPro" id="IPR002912">
    <property type="entry name" value="ACT_dom"/>
</dbReference>
<evidence type="ECO:0000256" key="5">
    <source>
        <dbReference type="ARBA" id="ARBA00022498"/>
    </source>
</evidence>
<dbReference type="RefSeq" id="WP_376983719.1">
    <property type="nucleotide sequence ID" value="NZ_JBHRWW010000002.1"/>
</dbReference>
<sequence>MTVPGRVLVVGAGLVGTSVGLGLRPGGTDVLLADASPTVAAVAADLGAGRLPAGGVHLGSGSGTDDGTDLDGPPGPVREGDEPDLVVVAAPPDVTAGLVVRALRRYPRAVVTDVASTKEGVVRRVLAAAGEDAARYVGGHPMAGRERSGPMAARGDLFVGRPWVLTPVPGTSPEAVDLVRTTAGRLGAVVVELDPASHDEAVALVSHLPQVAASLVAARLVGAPGQAVGLAGQGLRDVTRIAASDPVLWAQILAGNAVPLARQLRLLREDLDRALAALEAVAAAGAPGLPGASDPAASGGPAGSPTGAPVGALARLVAEGNAGRATVPGKHGDAPAVWATVPVLVPDRPGALASLIGTIGEVGVNIEDLRIEHSPGRLTGVTEVAVLPAERDRLVRELRERGWSVPD</sequence>
<dbReference type="SUPFAM" id="SSF51735">
    <property type="entry name" value="NAD(P)-binding Rossmann-fold domains"/>
    <property type="match status" value="1"/>
</dbReference>
<accession>A0ABV7WEY0</accession>
<dbReference type="InterPro" id="IPR050812">
    <property type="entry name" value="Preph/Arog_dehydrog"/>
</dbReference>
<comment type="similarity">
    <text evidence="2">Belongs to the prephenate/arogenate dehydrogenase family.</text>
</comment>
<evidence type="ECO:0000256" key="10">
    <source>
        <dbReference type="SAM" id="MobiDB-lite"/>
    </source>
</evidence>
<keyword evidence="8" id="KW-0057">Aromatic amino acid biosynthesis</keyword>
<dbReference type="Gene3D" id="1.10.3660.10">
    <property type="entry name" value="6-phosphogluconate dehydrogenase C-terminal like domain"/>
    <property type="match status" value="1"/>
</dbReference>
<dbReference type="NCBIfam" id="NF005112">
    <property type="entry name" value="PRK06545.2-4"/>
    <property type="match status" value="1"/>
</dbReference>
<keyword evidence="5" id="KW-0827">Tyrosine biosynthesis</keyword>
<gene>
    <name evidence="13" type="ORF">ACFOLH_03890</name>
</gene>
<protein>
    <recommendedName>
        <fullName evidence="4">Prephenate dehydrogenase</fullName>
        <ecNumber evidence="3">1.3.1.12</ecNumber>
    </recommendedName>
</protein>
<dbReference type="Pfam" id="PF20463">
    <property type="entry name" value="PDH_C"/>
    <property type="match status" value="1"/>
</dbReference>
<evidence type="ECO:0000256" key="7">
    <source>
        <dbReference type="ARBA" id="ARBA00023027"/>
    </source>
</evidence>
<reference evidence="14" key="1">
    <citation type="journal article" date="2019" name="Int. J. Syst. Evol. Microbiol.">
        <title>The Global Catalogue of Microorganisms (GCM) 10K type strain sequencing project: providing services to taxonomists for standard genome sequencing and annotation.</title>
        <authorList>
            <consortium name="The Broad Institute Genomics Platform"/>
            <consortium name="The Broad Institute Genome Sequencing Center for Infectious Disease"/>
            <person name="Wu L."/>
            <person name="Ma J."/>
        </authorList>
    </citation>
    <scope>NUCLEOTIDE SEQUENCE [LARGE SCALE GENOMIC DNA]</scope>
    <source>
        <strain evidence="14">NCAIM B.02333</strain>
    </source>
</reference>
<comment type="caution">
    <text evidence="13">The sequence shown here is derived from an EMBL/GenBank/DDBJ whole genome shotgun (WGS) entry which is preliminary data.</text>
</comment>
<comment type="catalytic activity">
    <reaction evidence="9">
        <text>prephenate + NAD(+) = 3-(4-hydroxyphenyl)pyruvate + CO2 + NADH</text>
        <dbReference type="Rhea" id="RHEA:13869"/>
        <dbReference type="ChEBI" id="CHEBI:16526"/>
        <dbReference type="ChEBI" id="CHEBI:29934"/>
        <dbReference type="ChEBI" id="CHEBI:36242"/>
        <dbReference type="ChEBI" id="CHEBI:57540"/>
        <dbReference type="ChEBI" id="CHEBI:57945"/>
        <dbReference type="EC" id="1.3.1.12"/>
    </reaction>
</comment>
<comment type="pathway">
    <text evidence="1">Amino-acid biosynthesis; L-tyrosine biosynthesis; (4-hydroxyphenyl)pyruvate from prephenate (NAD(+) route): step 1/1.</text>
</comment>
<dbReference type="NCBIfam" id="NF005111">
    <property type="entry name" value="PRK06545.2-3"/>
    <property type="match status" value="1"/>
</dbReference>
<dbReference type="PANTHER" id="PTHR21363">
    <property type="entry name" value="PREPHENATE DEHYDROGENASE"/>
    <property type="match status" value="1"/>
</dbReference>
<proteinExistence type="inferred from homology"/>
<keyword evidence="6 13" id="KW-0560">Oxidoreductase</keyword>
<dbReference type="Proteomes" id="UP001595685">
    <property type="component" value="Unassembled WGS sequence"/>
</dbReference>
<dbReference type="InterPro" id="IPR008927">
    <property type="entry name" value="6-PGluconate_DH-like_C_sf"/>
</dbReference>
<evidence type="ECO:0000259" key="11">
    <source>
        <dbReference type="PROSITE" id="PS51176"/>
    </source>
</evidence>
<keyword evidence="7" id="KW-0520">NAD</keyword>
<evidence type="ECO:0000256" key="4">
    <source>
        <dbReference type="ARBA" id="ARBA00016891"/>
    </source>
</evidence>
<evidence type="ECO:0000313" key="14">
    <source>
        <dbReference type="Proteomes" id="UP001595685"/>
    </source>
</evidence>
<evidence type="ECO:0000256" key="3">
    <source>
        <dbReference type="ARBA" id="ARBA00012068"/>
    </source>
</evidence>
<dbReference type="PANTHER" id="PTHR21363:SF0">
    <property type="entry name" value="PREPHENATE DEHYDROGENASE [NADP(+)]"/>
    <property type="match status" value="1"/>
</dbReference>
<evidence type="ECO:0000313" key="13">
    <source>
        <dbReference type="EMBL" id="MFC3687477.1"/>
    </source>
</evidence>
<organism evidence="13 14">
    <name type="scientific">Aquipuribacter hungaricus</name>
    <dbReference type="NCBI Taxonomy" id="545624"/>
    <lineage>
        <taxon>Bacteria</taxon>
        <taxon>Bacillati</taxon>
        <taxon>Actinomycetota</taxon>
        <taxon>Actinomycetes</taxon>
        <taxon>Micrococcales</taxon>
        <taxon>Intrasporangiaceae</taxon>
        <taxon>Aquipuribacter</taxon>
    </lineage>
</organism>
<keyword evidence="14" id="KW-1185">Reference proteome</keyword>
<feature type="domain" description="Prephenate/arogenate dehydrogenase" evidence="11">
    <location>
        <begin position="5"/>
        <end position="311"/>
    </location>
</feature>
<dbReference type="InterPro" id="IPR046825">
    <property type="entry name" value="PDH_C"/>
</dbReference>
<evidence type="ECO:0000256" key="6">
    <source>
        <dbReference type="ARBA" id="ARBA00023002"/>
    </source>
</evidence>
<evidence type="ECO:0000259" key="12">
    <source>
        <dbReference type="PROSITE" id="PS51671"/>
    </source>
</evidence>
<dbReference type="InterPro" id="IPR046826">
    <property type="entry name" value="PDH_N"/>
</dbReference>
<dbReference type="EC" id="1.3.1.12" evidence="3"/>
<dbReference type="SUPFAM" id="SSF48179">
    <property type="entry name" value="6-phosphogluconate dehydrogenase C-terminal domain-like"/>
    <property type="match status" value="1"/>
</dbReference>
<evidence type="ECO:0000256" key="9">
    <source>
        <dbReference type="ARBA" id="ARBA00049260"/>
    </source>
</evidence>
<keyword evidence="8" id="KW-0028">Amino-acid biosynthesis</keyword>
<evidence type="ECO:0000256" key="2">
    <source>
        <dbReference type="ARBA" id="ARBA00007964"/>
    </source>
</evidence>
<dbReference type="InterPro" id="IPR003099">
    <property type="entry name" value="Prephen_DH"/>
</dbReference>
<dbReference type="PROSITE" id="PS51671">
    <property type="entry name" value="ACT"/>
    <property type="match status" value="1"/>
</dbReference>
<evidence type="ECO:0000256" key="8">
    <source>
        <dbReference type="ARBA" id="ARBA00023141"/>
    </source>
</evidence>
<dbReference type="Gene3D" id="3.40.50.720">
    <property type="entry name" value="NAD(P)-binding Rossmann-like Domain"/>
    <property type="match status" value="1"/>
</dbReference>
<feature type="region of interest" description="Disordered" evidence="10">
    <location>
        <begin position="55"/>
        <end position="79"/>
    </location>
</feature>
<dbReference type="InterPro" id="IPR045865">
    <property type="entry name" value="ACT-like_dom_sf"/>
</dbReference>
<evidence type="ECO:0000256" key="1">
    <source>
        <dbReference type="ARBA" id="ARBA00005067"/>
    </source>
</evidence>
<dbReference type="Gene3D" id="3.30.70.260">
    <property type="match status" value="1"/>
</dbReference>
<dbReference type="PROSITE" id="PS51176">
    <property type="entry name" value="PDH_ADH"/>
    <property type="match status" value="1"/>
</dbReference>
<name>A0ABV7WEY0_9MICO</name>